<dbReference type="Pfam" id="PF04781">
    <property type="entry name" value="DUF627"/>
    <property type="match status" value="1"/>
</dbReference>
<dbReference type="EMBL" id="JADFTS010000002">
    <property type="protein sequence ID" value="KAF9618473.1"/>
    <property type="molecule type" value="Genomic_DNA"/>
</dbReference>
<sequence>MGKKKKNKSSSQRDRINPTSSEPTPNERKATKIMSALKFAKEGSHNKAMKIMKDLREQEGDEENAYLYRMQAEVQEAIATSNTMDVGFKERYMNNAIRSARKAVEMSPKSIEFAWFLCFLLLEVANDGNTSCRELIQECVRAREMSDANDPAEESLLYDKEFVTAEERIQSVRNDINKLITDCMNRRNERIRDYWNSLSLDEQWSSFKVGISDLKAHFSSIKTAHDIISNSLSHAKDHQTWNFWTTGKTQQVLPSSVDQDWRSMILDGKWKPVDASAVLLILEEQSQWQSSICKKGSSNRSFSQDALESGVQSAEKESNMKERRSGDDDDSKFELVEYDVKQWARGYFVSQRWPVTEDSERGILLRKIWFLFKMIMDIDFLTAELVNKVIEYTMNKLKGLHPGSRLLEIGLDQTHLCICLLDTPSLRAIFKFLSEMLRFVRTIDLKDTIELLNTSGQGFHTEVRIIRIVLEDDSLCLLYDMQSIQGEESNYTDEDDTSATFSLDSDHKAITGQENSDTLLKWISTDMITMSTERQLELMVYNTNERKSLGDELHQTLEGKIASLKALCDEKWDLLLYKEALQEVWDVCLNEQNQRKSSTEHVPQSYERILQKWQKAYAELETGSDVPKTVNFEPRVITDILKEAQSLHFAEEQIPNSVTAGVCDWEIIEDSEAARQDTLHKAETCIIEAVRRVSKNIELKVGFLLINKDTSINRTAEDMEKLELKITPFAAHDWRLLLLIILKSCILQQLEELADEHASKQSDAVKEATKAICTPDADETSTKGKDLLKQMQEKLKNKGKKKEKNTTQLKTSGDNEHILHDQITKEQVHMASDAHPDMENVGTSGGDDLKEKAEEVDEMTRKLEEQLEYQTQFENDAKQKAVARQRKATSEATAEGEEAEKDFSGKQ</sequence>
<feature type="region of interest" description="Disordered" evidence="3">
    <location>
        <begin position="294"/>
        <end position="329"/>
    </location>
</feature>
<evidence type="ECO:0000259" key="5">
    <source>
        <dbReference type="Pfam" id="PF04781"/>
    </source>
</evidence>
<dbReference type="Proteomes" id="UP000631114">
    <property type="component" value="Unassembled WGS sequence"/>
</dbReference>
<evidence type="ECO:0000259" key="4">
    <source>
        <dbReference type="Pfam" id="PF04780"/>
    </source>
</evidence>
<dbReference type="GO" id="GO:0016787">
    <property type="term" value="F:hydrolase activity"/>
    <property type="evidence" value="ECO:0007669"/>
    <property type="project" value="UniProtKB-KW"/>
</dbReference>
<proteinExistence type="predicted"/>
<dbReference type="PANTHER" id="PTHR22975:SF9">
    <property type="entry name" value="ECHINUS SPLICE FORM 3"/>
    <property type="match status" value="1"/>
</dbReference>
<feature type="region of interest" description="Disordered" evidence="3">
    <location>
        <begin position="795"/>
        <end position="818"/>
    </location>
</feature>
<feature type="region of interest" description="Disordered" evidence="3">
    <location>
        <begin position="835"/>
        <end position="907"/>
    </location>
</feature>
<evidence type="ECO:0000313" key="6">
    <source>
        <dbReference type="EMBL" id="KAF9618473.1"/>
    </source>
</evidence>
<feature type="compositionally biased region" description="Polar residues" evidence="3">
    <location>
        <begin position="294"/>
        <end position="312"/>
    </location>
</feature>
<dbReference type="Pfam" id="PF04780">
    <property type="entry name" value="DUF629"/>
    <property type="match status" value="2"/>
</dbReference>
<feature type="domain" description="DUF629" evidence="4">
    <location>
        <begin position="248"/>
        <end position="686"/>
    </location>
</feature>
<feature type="compositionally biased region" description="Basic and acidic residues" evidence="3">
    <location>
        <begin position="847"/>
        <end position="865"/>
    </location>
</feature>
<evidence type="ECO:0000313" key="7">
    <source>
        <dbReference type="Proteomes" id="UP000631114"/>
    </source>
</evidence>
<reference evidence="6 7" key="1">
    <citation type="submission" date="2020-10" db="EMBL/GenBank/DDBJ databases">
        <title>The Coptis chinensis genome and diversification of protoberbering-type alkaloids.</title>
        <authorList>
            <person name="Wang B."/>
            <person name="Shu S."/>
            <person name="Song C."/>
            <person name="Liu Y."/>
        </authorList>
    </citation>
    <scope>NUCLEOTIDE SEQUENCE [LARGE SCALE GENOMIC DNA]</scope>
    <source>
        <strain evidence="6">HL-2020</strain>
        <tissue evidence="6">Leaf</tissue>
    </source>
</reference>
<organism evidence="6 7">
    <name type="scientific">Coptis chinensis</name>
    <dbReference type="NCBI Taxonomy" id="261450"/>
    <lineage>
        <taxon>Eukaryota</taxon>
        <taxon>Viridiplantae</taxon>
        <taxon>Streptophyta</taxon>
        <taxon>Embryophyta</taxon>
        <taxon>Tracheophyta</taxon>
        <taxon>Spermatophyta</taxon>
        <taxon>Magnoliopsida</taxon>
        <taxon>Ranunculales</taxon>
        <taxon>Ranunculaceae</taxon>
        <taxon>Coptidoideae</taxon>
        <taxon>Coptis</taxon>
    </lineage>
</organism>
<feature type="domain" description="DUF627" evidence="5">
    <location>
        <begin position="36"/>
        <end position="141"/>
    </location>
</feature>
<dbReference type="AlphaFoldDB" id="A0A835M3P2"/>
<gene>
    <name evidence="6" type="ORF">IFM89_001874</name>
</gene>
<accession>A0A835M3P2</accession>
<keyword evidence="7" id="KW-1185">Reference proteome</keyword>
<protein>
    <submittedName>
        <fullName evidence="6">Uncharacterized protein</fullName>
    </submittedName>
</protein>
<evidence type="ECO:0000256" key="2">
    <source>
        <dbReference type="ARBA" id="ARBA00022801"/>
    </source>
</evidence>
<feature type="region of interest" description="Disordered" evidence="3">
    <location>
        <begin position="1"/>
        <end position="30"/>
    </location>
</feature>
<keyword evidence="2" id="KW-0378">Hydrolase</keyword>
<feature type="domain" description="DUF629" evidence="4">
    <location>
        <begin position="190"/>
        <end position="245"/>
    </location>
</feature>
<comment type="caution">
    <text evidence="6">The sequence shown here is derived from an EMBL/GenBank/DDBJ whole genome shotgun (WGS) entry which is preliminary data.</text>
</comment>
<dbReference type="InterPro" id="IPR006866">
    <property type="entry name" value="DUF627_N"/>
</dbReference>
<keyword evidence="1" id="KW-0833">Ubl conjugation pathway</keyword>
<dbReference type="PANTHER" id="PTHR22975">
    <property type="entry name" value="UBIQUITIN SPECIFIC PROTEINASE"/>
    <property type="match status" value="1"/>
</dbReference>
<evidence type="ECO:0000256" key="1">
    <source>
        <dbReference type="ARBA" id="ARBA00022786"/>
    </source>
</evidence>
<dbReference type="InterPro" id="IPR006865">
    <property type="entry name" value="DUF629"/>
</dbReference>
<dbReference type="InterPro" id="IPR052398">
    <property type="entry name" value="Ubiquitin_hydrolase_53/54"/>
</dbReference>
<feature type="compositionally biased region" description="Basic and acidic residues" evidence="3">
    <location>
        <begin position="314"/>
        <end position="329"/>
    </location>
</feature>
<evidence type="ECO:0000256" key="3">
    <source>
        <dbReference type="SAM" id="MobiDB-lite"/>
    </source>
</evidence>
<dbReference type="OrthoDB" id="205782at2759"/>
<name>A0A835M3P2_9MAGN</name>